<dbReference type="CDD" id="cd04221">
    <property type="entry name" value="MauL"/>
    <property type="match status" value="1"/>
</dbReference>
<dbReference type="InterPro" id="IPR034242">
    <property type="entry name" value="MauL"/>
</dbReference>
<reference evidence="1" key="1">
    <citation type="journal article" date="2014" name="Int. J. Syst. Evol. Microbiol.">
        <title>Complete genome sequence of Corynebacterium casei LMG S-19264T (=DSM 44701T), isolated from a smear-ripened cheese.</title>
        <authorList>
            <consortium name="US DOE Joint Genome Institute (JGI-PGF)"/>
            <person name="Walter F."/>
            <person name="Albersmeier A."/>
            <person name="Kalinowski J."/>
            <person name="Ruckert C."/>
        </authorList>
    </citation>
    <scope>NUCLEOTIDE SEQUENCE</scope>
    <source>
        <strain evidence="1">CGMCC 1.15425</strain>
    </source>
</reference>
<evidence type="ECO:0008006" key="3">
    <source>
        <dbReference type="Google" id="ProtNLM"/>
    </source>
</evidence>
<protein>
    <recommendedName>
        <fullName evidence="3">Methylamine utilization protein</fullName>
    </recommendedName>
</protein>
<name>A0A917LPD2_9GAMM</name>
<sequence length="219" mass="24616">MPFRFLFHYLLTIATFVSAFGISTAYGERLQVIDQDGNPVANAVVSFPSQGPIPVPELNAVIDQIDKQFAPHVLVVQKGQWVNFPNSDDIRHHVYSFSDPKTFEMRLFNGTDSEPQLFDQQGIVVLGCNIHDEMRGFIYVADQENTGVTDAGGYAEVQVNGSDFDVWHERLSASQTEKRTMSIDSLIDGSPRQVRITLVIDAQAEEDERTFRSRKFGND</sequence>
<proteinExistence type="predicted"/>
<comment type="caution">
    <text evidence="1">The sequence shown here is derived from an EMBL/GenBank/DDBJ whole genome shotgun (WGS) entry which is preliminary data.</text>
</comment>
<keyword evidence="2" id="KW-1185">Reference proteome</keyword>
<dbReference type="Gene3D" id="2.60.40.420">
    <property type="entry name" value="Cupredoxins - blue copper proteins"/>
    <property type="match status" value="1"/>
</dbReference>
<reference evidence="1" key="2">
    <citation type="submission" date="2020-09" db="EMBL/GenBank/DDBJ databases">
        <authorList>
            <person name="Sun Q."/>
            <person name="Zhou Y."/>
        </authorList>
    </citation>
    <scope>NUCLEOTIDE SEQUENCE</scope>
    <source>
        <strain evidence="1">CGMCC 1.15425</strain>
    </source>
</reference>
<accession>A0A917LPD2</accession>
<dbReference type="EMBL" id="BMIY01000001">
    <property type="protein sequence ID" value="GGG49370.1"/>
    <property type="molecule type" value="Genomic_DNA"/>
</dbReference>
<dbReference type="AlphaFoldDB" id="A0A917LPD2"/>
<dbReference type="Proteomes" id="UP000627715">
    <property type="component" value="Unassembled WGS sequence"/>
</dbReference>
<evidence type="ECO:0000313" key="2">
    <source>
        <dbReference type="Proteomes" id="UP000627715"/>
    </source>
</evidence>
<gene>
    <name evidence="1" type="ORF">GCM10011403_03110</name>
</gene>
<dbReference type="SUPFAM" id="SSF49503">
    <property type="entry name" value="Cupredoxins"/>
    <property type="match status" value="1"/>
</dbReference>
<organism evidence="1 2">
    <name type="scientific">Pseudohongiella nitratireducens</name>
    <dbReference type="NCBI Taxonomy" id="1768907"/>
    <lineage>
        <taxon>Bacteria</taxon>
        <taxon>Pseudomonadati</taxon>
        <taxon>Pseudomonadota</taxon>
        <taxon>Gammaproteobacteria</taxon>
        <taxon>Pseudomonadales</taxon>
        <taxon>Pseudohongiellaceae</taxon>
        <taxon>Pseudohongiella</taxon>
    </lineage>
</organism>
<dbReference type="InterPro" id="IPR008972">
    <property type="entry name" value="Cupredoxin"/>
</dbReference>
<evidence type="ECO:0000313" key="1">
    <source>
        <dbReference type="EMBL" id="GGG49370.1"/>
    </source>
</evidence>